<gene>
    <name evidence="10" type="ORF">SAMN05192542_105185</name>
</gene>
<evidence type="ECO:0000313" key="11">
    <source>
        <dbReference type="Proteomes" id="UP000199120"/>
    </source>
</evidence>
<dbReference type="OrthoDB" id="9803665at2"/>
<name>A0A1H7MUJ4_9BURK</name>
<evidence type="ECO:0000256" key="1">
    <source>
        <dbReference type="ARBA" id="ARBA00001933"/>
    </source>
</evidence>
<dbReference type="Gene3D" id="3.90.1150.160">
    <property type="match status" value="1"/>
</dbReference>
<dbReference type="Pfam" id="PF00282">
    <property type="entry name" value="Pyridoxal_deC"/>
    <property type="match status" value="1"/>
</dbReference>
<evidence type="ECO:0000256" key="4">
    <source>
        <dbReference type="ARBA" id="ARBA00022898"/>
    </source>
</evidence>
<accession>A0A1H7MUJ4</accession>
<dbReference type="Gene3D" id="4.10.280.50">
    <property type="match status" value="1"/>
</dbReference>
<keyword evidence="9" id="KW-0210">Decarboxylase</keyword>
<evidence type="ECO:0000256" key="6">
    <source>
        <dbReference type="ARBA" id="ARBA00048868"/>
    </source>
</evidence>
<dbReference type="EMBL" id="FOAJ01000005">
    <property type="protein sequence ID" value="SEL14942.1"/>
    <property type="molecule type" value="Genomic_DNA"/>
</dbReference>
<dbReference type="PANTHER" id="PTHR43321:SF3">
    <property type="entry name" value="GLUTAMATE DECARBOXYLASE"/>
    <property type="match status" value="1"/>
</dbReference>
<dbReference type="Proteomes" id="UP000199120">
    <property type="component" value="Unassembled WGS sequence"/>
</dbReference>
<evidence type="ECO:0000313" key="10">
    <source>
        <dbReference type="EMBL" id="SEL14942.1"/>
    </source>
</evidence>
<dbReference type="GO" id="GO:0030170">
    <property type="term" value="F:pyridoxal phosphate binding"/>
    <property type="evidence" value="ECO:0007669"/>
    <property type="project" value="InterPro"/>
</dbReference>
<dbReference type="RefSeq" id="WP_090543457.1">
    <property type="nucleotide sequence ID" value="NZ_FNSR01000001.1"/>
</dbReference>
<comment type="cofactor">
    <cofactor evidence="1 7 8">
        <name>pyridoxal 5'-phosphate</name>
        <dbReference type="ChEBI" id="CHEBI:597326"/>
    </cofactor>
</comment>
<evidence type="ECO:0000256" key="5">
    <source>
        <dbReference type="ARBA" id="ARBA00023239"/>
    </source>
</evidence>
<dbReference type="GO" id="GO:0004351">
    <property type="term" value="F:glutamate decarboxylase activity"/>
    <property type="evidence" value="ECO:0007669"/>
    <property type="project" value="UniProtKB-EC"/>
</dbReference>
<dbReference type="Gene3D" id="3.40.640.10">
    <property type="entry name" value="Type I PLP-dependent aspartate aminotransferase-like (Major domain)"/>
    <property type="match status" value="1"/>
</dbReference>
<dbReference type="GO" id="GO:0006538">
    <property type="term" value="P:L-glutamate catabolic process"/>
    <property type="evidence" value="ECO:0007669"/>
    <property type="project" value="TreeGrafter"/>
</dbReference>
<dbReference type="InterPro" id="IPR015421">
    <property type="entry name" value="PyrdxlP-dep_Trfase_major"/>
</dbReference>
<dbReference type="SUPFAM" id="SSF53383">
    <property type="entry name" value="PLP-dependent transferases"/>
    <property type="match status" value="1"/>
</dbReference>
<proteinExistence type="inferred from homology"/>
<protein>
    <recommendedName>
        <fullName evidence="3 9">Glutamate decarboxylase</fullName>
        <ecNumber evidence="3 9">4.1.1.15</ecNumber>
    </recommendedName>
</protein>
<dbReference type="FunFam" id="3.40.640.10:FF:000017">
    <property type="entry name" value="Glutamate decarboxylase"/>
    <property type="match status" value="1"/>
</dbReference>
<dbReference type="InterPro" id="IPR002129">
    <property type="entry name" value="PyrdxlP-dep_de-COase"/>
</dbReference>
<feature type="modified residue" description="N6-(pyridoxal phosphate)lysine" evidence="7">
    <location>
        <position position="274"/>
    </location>
</feature>
<dbReference type="EC" id="4.1.1.15" evidence="3 9"/>
<dbReference type="AlphaFoldDB" id="A0A1H7MUJ4"/>
<dbReference type="PANTHER" id="PTHR43321">
    <property type="entry name" value="GLUTAMATE DECARBOXYLASE"/>
    <property type="match status" value="1"/>
</dbReference>
<evidence type="ECO:0000256" key="8">
    <source>
        <dbReference type="RuleBase" id="RU000382"/>
    </source>
</evidence>
<dbReference type="CDD" id="cd06450">
    <property type="entry name" value="DOPA_deC_like"/>
    <property type="match status" value="1"/>
</dbReference>
<keyword evidence="4 7" id="KW-0663">Pyridoxal phosphate</keyword>
<sequence>MTFLKSPPAGPEAVADEYAATISGASLPKYRIPDASSDRRAVFDLVRDELFMDGNSRQNVATFCTTYIDDEVRRLMDLSIDKNMIDKDEYPQTAEIEMRCVHMLADLWHASRSWKTTGCSTTGSSEACMLGGLALKWQWKKRREAQGKPTDKPNFVCGPVQVCWEKFARYFDVEMREVPLSGDSLGLRPEDLAAYCDENTIGVVATLGITFTCVYEPVKALAAALDTLQRDVGIDIPIHVDAASGGFVAPFIQPDLEWDFSVPRVKSINASGHKYGLAPLGVGWVVWRSVQDLPDDLIFRVDYLGGDMPTFALNFSRPAGQIIAQYYMLLRLGREGYRHIQQECADTAQALADGLSKIEAIEMIYDGRGALPAVCYKLRHPETAGFTLFDLSDHVRMRGWQIASYKLPPGREETIVQRVLIRRGVTRDMAAMLLEDIRHAIAHLAKNPVPHSTARPTFHHD</sequence>
<reference evidence="11" key="1">
    <citation type="submission" date="2016-10" db="EMBL/GenBank/DDBJ databases">
        <authorList>
            <person name="Varghese N."/>
            <person name="Submissions S."/>
        </authorList>
    </citation>
    <scope>NUCLEOTIDE SEQUENCE [LARGE SCALE GENOMIC DNA]</scope>
    <source>
        <strain evidence="11">LMG 26416</strain>
    </source>
</reference>
<evidence type="ECO:0000256" key="2">
    <source>
        <dbReference type="ARBA" id="ARBA00009533"/>
    </source>
</evidence>
<comment type="catalytic activity">
    <reaction evidence="6 9">
        <text>L-glutamate + H(+) = 4-aminobutanoate + CO2</text>
        <dbReference type="Rhea" id="RHEA:17785"/>
        <dbReference type="ChEBI" id="CHEBI:15378"/>
        <dbReference type="ChEBI" id="CHEBI:16526"/>
        <dbReference type="ChEBI" id="CHEBI:29985"/>
        <dbReference type="ChEBI" id="CHEBI:59888"/>
        <dbReference type="EC" id="4.1.1.15"/>
    </reaction>
</comment>
<dbReference type="STRING" id="416943.SAMN05445871_1411"/>
<evidence type="ECO:0000256" key="3">
    <source>
        <dbReference type="ARBA" id="ARBA00012421"/>
    </source>
</evidence>
<comment type="similarity">
    <text evidence="2 8">Belongs to the group II decarboxylase family.</text>
</comment>
<dbReference type="InterPro" id="IPR010107">
    <property type="entry name" value="Glutamate_decarboxylase"/>
</dbReference>
<dbReference type="NCBIfam" id="TIGR01788">
    <property type="entry name" value="Glu-decarb-GAD"/>
    <property type="match status" value="1"/>
</dbReference>
<dbReference type="GO" id="GO:0005829">
    <property type="term" value="C:cytosol"/>
    <property type="evidence" value="ECO:0007669"/>
    <property type="project" value="TreeGrafter"/>
</dbReference>
<keyword evidence="11" id="KW-1185">Reference proteome</keyword>
<organism evidence="10 11">
    <name type="scientific">Paraburkholderia caballeronis</name>
    <dbReference type="NCBI Taxonomy" id="416943"/>
    <lineage>
        <taxon>Bacteria</taxon>
        <taxon>Pseudomonadati</taxon>
        <taxon>Pseudomonadota</taxon>
        <taxon>Betaproteobacteria</taxon>
        <taxon>Burkholderiales</taxon>
        <taxon>Burkholderiaceae</taxon>
        <taxon>Paraburkholderia</taxon>
    </lineage>
</organism>
<dbReference type="InterPro" id="IPR015424">
    <property type="entry name" value="PyrdxlP-dep_Trfase"/>
</dbReference>
<evidence type="ECO:0000256" key="7">
    <source>
        <dbReference type="PIRSR" id="PIRSR602129-50"/>
    </source>
</evidence>
<evidence type="ECO:0000256" key="9">
    <source>
        <dbReference type="RuleBase" id="RU361171"/>
    </source>
</evidence>
<keyword evidence="5 8" id="KW-0456">Lyase</keyword>